<keyword evidence="3" id="KW-1185">Reference proteome</keyword>
<accession>A0A839ABD5</accession>
<dbReference type="Gene3D" id="3.40.50.410">
    <property type="entry name" value="von Willebrand factor, type A domain"/>
    <property type="match status" value="1"/>
</dbReference>
<dbReference type="EMBL" id="JACFXV010000038">
    <property type="protein sequence ID" value="MBA5776262.1"/>
    <property type="molecule type" value="Genomic_DNA"/>
</dbReference>
<evidence type="ECO:0000256" key="1">
    <source>
        <dbReference type="SAM" id="MobiDB-lite"/>
    </source>
</evidence>
<dbReference type="AlphaFoldDB" id="A0A839ABD5"/>
<feature type="region of interest" description="Disordered" evidence="1">
    <location>
        <begin position="250"/>
        <end position="276"/>
    </location>
</feature>
<dbReference type="Proteomes" id="UP000541109">
    <property type="component" value="Unassembled WGS sequence"/>
</dbReference>
<dbReference type="SUPFAM" id="SSF53300">
    <property type="entry name" value="vWA-like"/>
    <property type="match status" value="1"/>
</dbReference>
<dbReference type="InterPro" id="IPR036465">
    <property type="entry name" value="vWFA_dom_sf"/>
</dbReference>
<comment type="caution">
    <text evidence="2">The sequence shown here is derived from an EMBL/GenBank/DDBJ whole genome shotgun (WGS) entry which is preliminary data.</text>
</comment>
<gene>
    <name evidence="2" type="ORF">H2509_03890</name>
</gene>
<dbReference type="CDD" id="cd00198">
    <property type="entry name" value="vWFA"/>
    <property type="match status" value="1"/>
</dbReference>
<protein>
    <submittedName>
        <fullName evidence="2">DUF1194 domain-containing protein</fullName>
    </submittedName>
</protein>
<organism evidence="2 3">
    <name type="scientific">Stappia albiluteola</name>
    <dbReference type="NCBI Taxonomy" id="2758565"/>
    <lineage>
        <taxon>Bacteria</taxon>
        <taxon>Pseudomonadati</taxon>
        <taxon>Pseudomonadota</taxon>
        <taxon>Alphaproteobacteria</taxon>
        <taxon>Hyphomicrobiales</taxon>
        <taxon>Stappiaceae</taxon>
        <taxon>Stappia</taxon>
    </lineage>
</organism>
<proteinExistence type="predicted"/>
<dbReference type="Pfam" id="PF06707">
    <property type="entry name" value="DUF1194"/>
    <property type="match status" value="1"/>
</dbReference>
<sequence length="308" mass="34228">MRSRLPRPGDRSFTRRDKVLALFTGLLAASLGLIAPGQSRAEEVDLLLVLAVDISYSMDEDEQRLQRMGYIEAITSDEVLMAIREGLTGRIAVAYTEWAGATTQRVLVDWHIIADRDDAEQFAGALAEAPISRAYRTSIGEALYHAADLLEKAPHQAYRKVIDISGDGPNNQGRNAPGARDAAVEKGITINGLPLMLKRPVYGWFDIEDLDRYFADCVIGGPAAFSIPVRDTEIFPEAIRRKLVLEIAGRQSGPQQRREPGHEPGIWPDMPAENGDRDGRVTRAAQEYDPFCLIGEKLWMQRMLNGDR</sequence>
<dbReference type="InterPro" id="IPR010607">
    <property type="entry name" value="DUF1194"/>
</dbReference>
<reference evidence="2 3" key="1">
    <citation type="submission" date="2020-07" db="EMBL/GenBank/DDBJ databases">
        <title>Stappia sp., F7233, whole genome shotgun sequencing project.</title>
        <authorList>
            <person name="Jiang S."/>
            <person name="Liu Z.W."/>
            <person name="Du Z.J."/>
        </authorList>
    </citation>
    <scope>NUCLEOTIDE SEQUENCE [LARGE SCALE GENOMIC DNA]</scope>
    <source>
        <strain evidence="2 3">F7233</strain>
    </source>
</reference>
<name>A0A839ABD5_9HYPH</name>
<evidence type="ECO:0000313" key="3">
    <source>
        <dbReference type="Proteomes" id="UP000541109"/>
    </source>
</evidence>
<evidence type="ECO:0000313" key="2">
    <source>
        <dbReference type="EMBL" id="MBA5776262.1"/>
    </source>
</evidence>